<evidence type="ECO:0000256" key="13">
    <source>
        <dbReference type="SAM" id="MobiDB-lite"/>
    </source>
</evidence>
<dbReference type="EnsemblMetazoa" id="XM_030972789">
    <property type="protein sequence ID" value="XP_030828649"/>
    <property type="gene ID" value="LOC115919313"/>
</dbReference>
<dbReference type="PROSITE" id="PS50950">
    <property type="entry name" value="ZF_THAP"/>
    <property type="match status" value="1"/>
</dbReference>
<dbReference type="EnsemblMetazoa" id="XM_030972790">
    <property type="protein sequence ID" value="XP_030828650"/>
    <property type="gene ID" value="LOC115919313"/>
</dbReference>
<feature type="domain" description="THAP-type" evidence="14">
    <location>
        <begin position="1"/>
        <end position="101"/>
    </location>
</feature>
<dbReference type="GO" id="GO:0008270">
    <property type="term" value="F:zinc ion binding"/>
    <property type="evidence" value="ECO:0007669"/>
    <property type="project" value="UniProtKB-KW"/>
</dbReference>
<dbReference type="InterPro" id="IPR006612">
    <property type="entry name" value="THAP_Znf"/>
</dbReference>
<evidence type="ECO:0000256" key="9">
    <source>
        <dbReference type="ARBA" id="ARBA00023163"/>
    </source>
</evidence>
<organism evidence="15 16">
    <name type="scientific">Strongylocentrotus purpuratus</name>
    <name type="common">Purple sea urchin</name>
    <dbReference type="NCBI Taxonomy" id="7668"/>
    <lineage>
        <taxon>Eukaryota</taxon>
        <taxon>Metazoa</taxon>
        <taxon>Echinodermata</taxon>
        <taxon>Eleutherozoa</taxon>
        <taxon>Echinozoa</taxon>
        <taxon>Echinoidea</taxon>
        <taxon>Euechinoidea</taxon>
        <taxon>Echinacea</taxon>
        <taxon>Camarodonta</taxon>
        <taxon>Echinidea</taxon>
        <taxon>Strongylocentrotidae</taxon>
        <taxon>Strongylocentrotus</taxon>
    </lineage>
</organism>
<evidence type="ECO:0000256" key="8">
    <source>
        <dbReference type="ARBA" id="ARBA00023125"/>
    </source>
</evidence>
<keyword evidence="5" id="KW-0862">Zinc</keyword>
<evidence type="ECO:0000313" key="15">
    <source>
        <dbReference type="EnsemblMetazoa" id="XP_030828650"/>
    </source>
</evidence>
<dbReference type="InParanoid" id="A0A7M7MYV4"/>
<reference evidence="16" key="1">
    <citation type="submission" date="2015-02" db="EMBL/GenBank/DDBJ databases">
        <title>Genome sequencing for Strongylocentrotus purpuratus.</title>
        <authorList>
            <person name="Murali S."/>
            <person name="Liu Y."/>
            <person name="Vee V."/>
            <person name="English A."/>
            <person name="Wang M."/>
            <person name="Skinner E."/>
            <person name="Han Y."/>
            <person name="Muzny D.M."/>
            <person name="Worley K.C."/>
            <person name="Gibbs R.A."/>
        </authorList>
    </citation>
    <scope>NUCLEOTIDE SEQUENCE</scope>
</reference>
<evidence type="ECO:0000256" key="3">
    <source>
        <dbReference type="ARBA" id="ARBA00022723"/>
    </source>
</evidence>
<dbReference type="AlphaFoldDB" id="A0A7M7MYV4"/>
<dbReference type="GeneID" id="115919313"/>
<keyword evidence="3" id="KW-0479">Metal-binding</keyword>
<dbReference type="OMA" id="PLLHEDC"/>
<dbReference type="GO" id="GO:0043565">
    <property type="term" value="F:sequence-specific DNA binding"/>
    <property type="evidence" value="ECO:0007669"/>
    <property type="project" value="InterPro"/>
</dbReference>
<evidence type="ECO:0000256" key="10">
    <source>
        <dbReference type="ARBA" id="ARBA00023242"/>
    </source>
</evidence>
<evidence type="ECO:0000256" key="11">
    <source>
        <dbReference type="ARBA" id="ARBA00023306"/>
    </source>
</evidence>
<keyword evidence="10" id="KW-0539">Nucleus</keyword>
<evidence type="ECO:0000313" key="16">
    <source>
        <dbReference type="Proteomes" id="UP000007110"/>
    </source>
</evidence>
<name>A0A7M7MYV4_STRPU</name>
<evidence type="ECO:0000259" key="14">
    <source>
        <dbReference type="PROSITE" id="PS50950"/>
    </source>
</evidence>
<sequence>MVRVCAIIGCINSTRLLNAWYVQLCDIHGRKNGSCICHPPFTLFPFPSEKQQPEKREHWMKMVNRKNKDGGDWQPKSYDRICSRHFKEREPTDSWPVPTENVGYQIPSPTSKSPRQPPKEKPPHSQVLQEAKAKRKHKRDLPSTGRSLEDVDIKLEQAEDEIDTPPMKKTFQGLNDHDYVKSTDKSECAQCRGKEEHIQNLDTIIMKLRNQLREQEAKSKHQHSRFKISKKKVIKSDKTVNIYIHIRYWHQLQRKVEKSSFLPGAKKDEVLERRKTFSTIVTMFITKIIVDPFSTKEINKRLYYISLTISRR</sequence>
<evidence type="ECO:0000256" key="12">
    <source>
        <dbReference type="PROSITE-ProRule" id="PRU00309"/>
    </source>
</evidence>
<dbReference type="GO" id="GO:0005654">
    <property type="term" value="C:nucleoplasm"/>
    <property type="evidence" value="ECO:0007669"/>
    <property type="project" value="UniProtKB-SubCell"/>
</dbReference>
<dbReference type="InterPro" id="IPR026516">
    <property type="entry name" value="THAP1/10"/>
</dbReference>
<keyword evidence="4 12" id="KW-0863">Zinc-finger</keyword>
<evidence type="ECO:0000256" key="1">
    <source>
        <dbReference type="ARBA" id="ARBA00004642"/>
    </source>
</evidence>
<dbReference type="OrthoDB" id="10067850at2759"/>
<feature type="region of interest" description="Disordered" evidence="13">
    <location>
        <begin position="89"/>
        <end position="152"/>
    </location>
</feature>
<keyword evidence="8 12" id="KW-0238">DNA-binding</keyword>
<keyword evidence="16" id="KW-1185">Reference proteome</keyword>
<evidence type="ECO:0000256" key="6">
    <source>
        <dbReference type="ARBA" id="ARBA00023015"/>
    </source>
</evidence>
<comment type="similarity">
    <text evidence="2">Belongs to the THAP1 family.</text>
</comment>
<dbReference type="Pfam" id="PF05485">
    <property type="entry name" value="THAP"/>
    <property type="match status" value="1"/>
</dbReference>
<dbReference type="Proteomes" id="UP000007110">
    <property type="component" value="Unassembled WGS sequence"/>
</dbReference>
<proteinExistence type="inferred from homology"/>
<dbReference type="PANTHER" id="PTHR46600">
    <property type="entry name" value="THAP DOMAIN-CONTAINING"/>
    <property type="match status" value="1"/>
</dbReference>
<keyword evidence="9" id="KW-0804">Transcription</keyword>
<dbReference type="PANTHER" id="PTHR46600:SF1">
    <property type="entry name" value="THAP DOMAIN-CONTAINING PROTEIN 1"/>
    <property type="match status" value="1"/>
</dbReference>
<keyword evidence="11" id="KW-0131">Cell cycle</keyword>
<dbReference type="SUPFAM" id="SSF57716">
    <property type="entry name" value="Glucocorticoid receptor-like (DNA-binding domain)"/>
    <property type="match status" value="1"/>
</dbReference>
<dbReference type="SMART" id="SM00980">
    <property type="entry name" value="THAP"/>
    <property type="match status" value="1"/>
</dbReference>
<protein>
    <recommendedName>
        <fullName evidence="14">THAP-type domain-containing protein</fullName>
    </recommendedName>
</protein>
<comment type="subcellular location">
    <subcellularLocation>
        <location evidence="1">Nucleus</location>
        <location evidence="1">Nucleoplasm</location>
    </subcellularLocation>
</comment>
<dbReference type="KEGG" id="spu:115919313"/>
<keyword evidence="7" id="KW-0175">Coiled coil</keyword>
<evidence type="ECO:0000256" key="2">
    <source>
        <dbReference type="ARBA" id="ARBA00006177"/>
    </source>
</evidence>
<dbReference type="RefSeq" id="XP_030828649.1">
    <property type="nucleotide sequence ID" value="XM_030972789.1"/>
</dbReference>
<keyword evidence="6" id="KW-0805">Transcription regulation</keyword>
<reference evidence="15" key="2">
    <citation type="submission" date="2021-01" db="UniProtKB">
        <authorList>
            <consortium name="EnsemblMetazoa"/>
        </authorList>
    </citation>
    <scope>IDENTIFICATION</scope>
</reference>
<accession>A0A7M7MYV4</accession>
<evidence type="ECO:0000256" key="7">
    <source>
        <dbReference type="ARBA" id="ARBA00023054"/>
    </source>
</evidence>
<evidence type="ECO:0000256" key="5">
    <source>
        <dbReference type="ARBA" id="ARBA00022833"/>
    </source>
</evidence>
<evidence type="ECO:0000256" key="4">
    <source>
        <dbReference type="ARBA" id="ARBA00022771"/>
    </source>
</evidence>
<dbReference type="RefSeq" id="XP_030828650.1">
    <property type="nucleotide sequence ID" value="XM_030972790.1"/>
</dbReference>